<gene>
    <name evidence="1" type="ORF">FK85_24765</name>
</gene>
<evidence type="ECO:0000313" key="1">
    <source>
        <dbReference type="EMBL" id="KKF39927.1"/>
    </source>
</evidence>
<dbReference type="AlphaFoldDB" id="A0A0F8CLZ1"/>
<organism evidence="1 2">
    <name type="scientific">Halorubrum saccharovorum</name>
    <dbReference type="NCBI Taxonomy" id="2248"/>
    <lineage>
        <taxon>Archaea</taxon>
        <taxon>Methanobacteriati</taxon>
        <taxon>Methanobacteriota</taxon>
        <taxon>Stenosarchaea group</taxon>
        <taxon>Halobacteria</taxon>
        <taxon>Halobacteriales</taxon>
        <taxon>Haloferacaceae</taxon>
        <taxon>Halorubrum</taxon>
    </lineage>
</organism>
<reference evidence="1 2" key="1">
    <citation type="journal article" date="2015" name="Genome Announc.">
        <title>Draft genome sequence of a Halorubrum H3 strain isolated from the burlinskoye salt lake (Altai Krai, Russia).</title>
        <authorList>
            <person name="Rozanov A.S."/>
            <person name="Bryanskaya A.V."/>
            <person name="Malup T.K."/>
            <person name="Kotenko A.V."/>
            <person name="Peltek S.E."/>
        </authorList>
    </citation>
    <scope>NUCLEOTIDE SEQUENCE [LARGE SCALE GENOMIC DNA]</scope>
    <source>
        <strain evidence="1 2">H3</strain>
    </source>
</reference>
<dbReference type="RefSeq" id="WP_050023707.1">
    <property type="nucleotide sequence ID" value="NZ_JNFH02000009.1"/>
</dbReference>
<name>A0A0F8CLZ1_9EURY</name>
<sequence length="118" mass="13161">MTPNDHFEYRNLPAGESWNLVASLLYQDSSLLADLCPDARVGWSFEELFPHDLVIDLNAAADDVHVGSIEGWIANWGSALLTREHGDGRLCCCTFRVTDTYGEHPTATTLVNRLIRTL</sequence>
<accession>A0A0F8CLZ1</accession>
<keyword evidence="2" id="KW-1185">Reference proteome</keyword>
<comment type="caution">
    <text evidence="1">The sequence shown here is derived from an EMBL/GenBank/DDBJ whole genome shotgun (WGS) entry which is preliminary data.</text>
</comment>
<dbReference type="Proteomes" id="UP000053331">
    <property type="component" value="Unassembled WGS sequence"/>
</dbReference>
<dbReference type="OrthoDB" id="38162at2157"/>
<protein>
    <submittedName>
        <fullName evidence="1">Uncharacterized protein</fullName>
    </submittedName>
</protein>
<evidence type="ECO:0000313" key="2">
    <source>
        <dbReference type="Proteomes" id="UP000053331"/>
    </source>
</evidence>
<dbReference type="EMBL" id="JNFH02000009">
    <property type="protein sequence ID" value="KKF39927.1"/>
    <property type="molecule type" value="Genomic_DNA"/>
</dbReference>
<proteinExistence type="predicted"/>